<evidence type="ECO:0000313" key="2">
    <source>
        <dbReference type="EMBL" id="PHH67950.1"/>
    </source>
</evidence>
<dbReference type="EMBL" id="NJES01001103">
    <property type="protein sequence ID" value="PHH67950.1"/>
    <property type="molecule type" value="Genomic_DNA"/>
</dbReference>
<protein>
    <submittedName>
        <fullName evidence="2">Uncharacterized protein</fullName>
    </submittedName>
</protein>
<feature type="compositionally biased region" description="Basic and acidic residues" evidence="1">
    <location>
        <begin position="57"/>
        <end position="66"/>
    </location>
</feature>
<sequence length="167" mass="17692">MANPTQTPRFLPTKAPGGQFQSTPRFASSQREQQLVEDVDDGANAPDECDSAASTDGLRDSHHDFTAEAGDPSASIESKDDEDSEHEHPSLDEDDAESDSMEANTPKRRKLSISPSAPSSHDDQDHPNSTAQHQQPIFHPAPRFMPAPEASSSTAGPAAPPPGGRGG</sequence>
<keyword evidence="3" id="KW-1185">Reference proteome</keyword>
<feature type="compositionally biased region" description="Low complexity" evidence="1">
    <location>
        <begin position="146"/>
        <end position="157"/>
    </location>
</feature>
<gene>
    <name evidence="2" type="ORF">CDD80_390</name>
</gene>
<feature type="compositionally biased region" description="Polar residues" evidence="1">
    <location>
        <begin position="19"/>
        <end position="33"/>
    </location>
</feature>
<dbReference type="Proteomes" id="UP000226431">
    <property type="component" value="Unassembled WGS sequence"/>
</dbReference>
<dbReference type="OrthoDB" id="10466264at2759"/>
<feature type="compositionally biased region" description="Pro residues" evidence="1">
    <location>
        <begin position="158"/>
        <end position="167"/>
    </location>
</feature>
<proteinExistence type="predicted"/>
<name>A0A2C5YKC7_9HYPO</name>
<reference evidence="2 3" key="1">
    <citation type="submission" date="2017-06" db="EMBL/GenBank/DDBJ databases">
        <title>Ant-infecting Ophiocordyceps genomes reveal a high diversity of potential behavioral manipulation genes and a possible major role for enterotoxins.</title>
        <authorList>
            <person name="De Bekker C."/>
            <person name="Evans H.C."/>
            <person name="Brachmann A."/>
            <person name="Hughes D.P."/>
        </authorList>
    </citation>
    <scope>NUCLEOTIDE SEQUENCE [LARGE SCALE GENOMIC DNA]</scope>
    <source>
        <strain evidence="2 3">Map16</strain>
    </source>
</reference>
<organism evidence="2 3">
    <name type="scientific">Ophiocordyceps camponoti-rufipedis</name>
    <dbReference type="NCBI Taxonomy" id="2004952"/>
    <lineage>
        <taxon>Eukaryota</taxon>
        <taxon>Fungi</taxon>
        <taxon>Dikarya</taxon>
        <taxon>Ascomycota</taxon>
        <taxon>Pezizomycotina</taxon>
        <taxon>Sordariomycetes</taxon>
        <taxon>Hypocreomycetidae</taxon>
        <taxon>Hypocreales</taxon>
        <taxon>Ophiocordycipitaceae</taxon>
        <taxon>Ophiocordyceps</taxon>
    </lineage>
</organism>
<evidence type="ECO:0000256" key="1">
    <source>
        <dbReference type="SAM" id="MobiDB-lite"/>
    </source>
</evidence>
<dbReference type="AlphaFoldDB" id="A0A2C5YKC7"/>
<feature type="region of interest" description="Disordered" evidence="1">
    <location>
        <begin position="1"/>
        <end position="167"/>
    </location>
</feature>
<comment type="caution">
    <text evidence="2">The sequence shown here is derived from an EMBL/GenBank/DDBJ whole genome shotgun (WGS) entry which is preliminary data.</text>
</comment>
<accession>A0A2C5YKC7</accession>
<evidence type="ECO:0000313" key="3">
    <source>
        <dbReference type="Proteomes" id="UP000226431"/>
    </source>
</evidence>